<dbReference type="InterPro" id="IPR000408">
    <property type="entry name" value="Reg_chr_condens"/>
</dbReference>
<feature type="transmembrane region" description="Helical" evidence="1">
    <location>
        <begin position="35"/>
        <end position="56"/>
    </location>
</feature>
<dbReference type="InterPro" id="IPR012854">
    <property type="entry name" value="Cu_amine_oxidase-like_N"/>
</dbReference>
<dbReference type="RefSeq" id="WP_090917530.1">
    <property type="nucleotide sequence ID" value="NZ_FMVM01000004.1"/>
</dbReference>
<proteinExistence type="predicted"/>
<dbReference type="InterPro" id="IPR009091">
    <property type="entry name" value="RCC1/BLIP-II"/>
</dbReference>
<reference evidence="4" key="1">
    <citation type="submission" date="2016-10" db="EMBL/GenBank/DDBJ databases">
        <authorList>
            <person name="Varghese N."/>
            <person name="Submissions S."/>
        </authorList>
    </citation>
    <scope>NUCLEOTIDE SEQUENCE [LARGE SCALE GENOMIC DNA]</scope>
    <source>
        <strain evidence="4">BL9</strain>
    </source>
</reference>
<dbReference type="Pfam" id="PF13540">
    <property type="entry name" value="RCC1_2"/>
    <property type="match status" value="2"/>
</dbReference>
<dbReference type="PROSITE" id="PS50012">
    <property type="entry name" value="RCC1_3"/>
    <property type="match status" value="2"/>
</dbReference>
<accession>A0A1G5F7W0</accession>
<dbReference type="InterPro" id="IPR051553">
    <property type="entry name" value="Ran_GTPase-activating"/>
</dbReference>
<feature type="domain" description="Copper amine oxidase-like N-terminal" evidence="2">
    <location>
        <begin position="422"/>
        <end position="539"/>
    </location>
</feature>
<keyword evidence="1" id="KW-0472">Membrane</keyword>
<dbReference type="PANTHER" id="PTHR45982">
    <property type="entry name" value="REGULATOR OF CHROMOSOME CONDENSATION"/>
    <property type="match status" value="1"/>
</dbReference>
<dbReference type="AlphaFoldDB" id="A0A1G5F7W0"/>
<name>A0A1G5F7W0_9BACL</name>
<dbReference type="SUPFAM" id="SSF50985">
    <property type="entry name" value="RCC1/BLIP-II"/>
    <property type="match status" value="2"/>
</dbReference>
<evidence type="ECO:0000256" key="1">
    <source>
        <dbReference type="SAM" id="Phobius"/>
    </source>
</evidence>
<evidence type="ECO:0000259" key="2">
    <source>
        <dbReference type="Pfam" id="PF07833"/>
    </source>
</evidence>
<evidence type="ECO:0000313" key="3">
    <source>
        <dbReference type="EMBL" id="SCY35356.1"/>
    </source>
</evidence>
<dbReference type="STRING" id="582692.SAMN05720606_10497"/>
<dbReference type="Proteomes" id="UP000198538">
    <property type="component" value="Unassembled WGS sequence"/>
</dbReference>
<dbReference type="PANTHER" id="PTHR45982:SF1">
    <property type="entry name" value="REGULATOR OF CHROMOSOME CONDENSATION"/>
    <property type="match status" value="1"/>
</dbReference>
<keyword evidence="1" id="KW-0812">Transmembrane</keyword>
<dbReference type="Pfam" id="PF07833">
    <property type="entry name" value="Cu_amine_oxidN1"/>
    <property type="match status" value="1"/>
</dbReference>
<keyword evidence="1" id="KW-1133">Transmembrane helix</keyword>
<dbReference type="GO" id="GO:0005737">
    <property type="term" value="C:cytoplasm"/>
    <property type="evidence" value="ECO:0007669"/>
    <property type="project" value="TreeGrafter"/>
</dbReference>
<dbReference type="EMBL" id="FMVM01000004">
    <property type="protein sequence ID" value="SCY35356.1"/>
    <property type="molecule type" value="Genomic_DNA"/>
</dbReference>
<gene>
    <name evidence="3" type="ORF">SAMN05720606_10497</name>
</gene>
<sequence>MYSDNQANHVTTEKAPFSSLANLARKQQSASLRRFSRIIISASVVSTLLIATLPSVSTTYAANDQQAFTGSASDRAVSAFSSGFSSGSSPESSVTSNTAQELHYTQVAGGYYYTVALRSDGSVWTWGRNLLGELGISDTVRYRHTFSPVRIPHLTNVTAISNSGGGYSVAVQADGTVWQWGDGRTPSQVPGITDARHVTAGSFMSVALLRDGTVQSWQTPPQKLPNTMNEEAGKKPTLHRISGLKNVVQTTLSGYDGYALKKDGSVWTWKEADKAGSLPSKAKPVKGLTNITSITSKGGQLMALDSKGRVWRMDVQGKRIPYHHELKVKTLDASSNYVLLVTTKGEVYSFGKTVTGKQGKIKQLSDIKGVSAGYYHSLALSSDGNVWGWGGDKYQEAGAPATSSGGMVYIPVQAKLGTDIYVNGKLLQSVYPAVETSGTLQLPIKTIALALGATFEVHTAVGLISHYTLKYNDRIITIKPNELQYTVSTLNKLDPQEEQVISLREPIGNYSGATTAPYDMLRGLGLDVTWDSNTAKVTIDEVN</sequence>
<keyword evidence="4" id="KW-1185">Reference proteome</keyword>
<protein>
    <submittedName>
        <fullName evidence="3">Regulator of chromosome condensation (RCC1) repeat-containing protein</fullName>
    </submittedName>
</protein>
<organism evidence="3 4">
    <name type="scientific">Paenibacillus polysaccharolyticus</name>
    <dbReference type="NCBI Taxonomy" id="582692"/>
    <lineage>
        <taxon>Bacteria</taxon>
        <taxon>Bacillati</taxon>
        <taxon>Bacillota</taxon>
        <taxon>Bacilli</taxon>
        <taxon>Bacillales</taxon>
        <taxon>Paenibacillaceae</taxon>
        <taxon>Paenibacillus</taxon>
    </lineage>
</organism>
<evidence type="ECO:0000313" key="4">
    <source>
        <dbReference type="Proteomes" id="UP000198538"/>
    </source>
</evidence>
<dbReference type="Gene3D" id="2.130.10.30">
    <property type="entry name" value="Regulator of chromosome condensation 1/beta-lactamase-inhibitor protein II"/>
    <property type="match status" value="2"/>
</dbReference>
<dbReference type="GO" id="GO:0005085">
    <property type="term" value="F:guanyl-nucleotide exchange factor activity"/>
    <property type="evidence" value="ECO:0007669"/>
    <property type="project" value="TreeGrafter"/>
</dbReference>
<dbReference type="PROSITE" id="PS00626">
    <property type="entry name" value="RCC1_2"/>
    <property type="match status" value="1"/>
</dbReference>
<dbReference type="PRINTS" id="PR00633">
    <property type="entry name" value="RCCNDNSATION"/>
</dbReference>